<evidence type="ECO:0000256" key="5">
    <source>
        <dbReference type="HAMAP-Rule" id="MF_00340"/>
    </source>
</evidence>
<dbReference type="InterPro" id="IPR011332">
    <property type="entry name" value="Ribosomal_zn-bd"/>
</dbReference>
<feature type="region of interest" description="Disordered" evidence="6">
    <location>
        <begin position="1"/>
        <end position="27"/>
    </location>
</feature>
<sequence>MATPARRTSKTKKRSRRNHQKLSTPAVHWDPQINEYVLSHHISPSGLYHGHQVIKPKY</sequence>
<dbReference type="RefSeq" id="WP_056942589.1">
    <property type="nucleotide sequence ID" value="NZ_AZCX01000005.1"/>
</dbReference>
<dbReference type="InterPro" id="IPR002677">
    <property type="entry name" value="Ribosomal_bL32"/>
</dbReference>
<feature type="compositionally biased region" description="Basic residues" evidence="6">
    <location>
        <begin position="7"/>
        <end position="20"/>
    </location>
</feature>
<protein>
    <recommendedName>
        <fullName evidence="4 5">Large ribosomal subunit protein bL32</fullName>
    </recommendedName>
</protein>
<name>A0A0R1HM19_9LACO</name>
<keyword evidence="2 5" id="KW-0689">Ribosomal protein</keyword>
<gene>
    <name evidence="5" type="primary">rpmF</name>
    <name evidence="7" type="ORF">FC96_GL002043</name>
</gene>
<dbReference type="OrthoDB" id="9812874at2"/>
<evidence type="ECO:0000256" key="2">
    <source>
        <dbReference type="ARBA" id="ARBA00022980"/>
    </source>
</evidence>
<dbReference type="PANTHER" id="PTHR35534">
    <property type="entry name" value="50S RIBOSOMAL PROTEIN L32"/>
    <property type="match status" value="1"/>
</dbReference>
<accession>A0A0R1HM19</accession>
<proteinExistence type="inferred from homology"/>
<dbReference type="GO" id="GO:0015934">
    <property type="term" value="C:large ribosomal subunit"/>
    <property type="evidence" value="ECO:0007669"/>
    <property type="project" value="InterPro"/>
</dbReference>
<dbReference type="AlphaFoldDB" id="A0A0R1HM19"/>
<evidence type="ECO:0000256" key="4">
    <source>
        <dbReference type="ARBA" id="ARBA00035178"/>
    </source>
</evidence>
<reference evidence="7 8" key="1">
    <citation type="journal article" date="2015" name="Genome Announc.">
        <title>Expanding the biotechnology potential of lactobacilli through comparative genomics of 213 strains and associated genera.</title>
        <authorList>
            <person name="Sun Z."/>
            <person name="Harris H.M."/>
            <person name="McCann A."/>
            <person name="Guo C."/>
            <person name="Argimon S."/>
            <person name="Zhang W."/>
            <person name="Yang X."/>
            <person name="Jeffery I.B."/>
            <person name="Cooney J.C."/>
            <person name="Kagawa T.F."/>
            <person name="Liu W."/>
            <person name="Song Y."/>
            <person name="Salvetti E."/>
            <person name="Wrobel A."/>
            <person name="Rasinkangas P."/>
            <person name="Parkhill J."/>
            <person name="Rea M.C."/>
            <person name="O'Sullivan O."/>
            <person name="Ritari J."/>
            <person name="Douillard F.P."/>
            <person name="Paul Ross R."/>
            <person name="Yang R."/>
            <person name="Briner A.E."/>
            <person name="Felis G.E."/>
            <person name="de Vos W.M."/>
            <person name="Barrangou R."/>
            <person name="Klaenhammer T.R."/>
            <person name="Caufield P.W."/>
            <person name="Cui Y."/>
            <person name="Zhang H."/>
            <person name="O'Toole P.W."/>
        </authorList>
    </citation>
    <scope>NUCLEOTIDE SEQUENCE [LARGE SCALE GENOMIC DNA]</scope>
    <source>
        <strain evidence="7 8">JCM 15530</strain>
    </source>
</reference>
<comment type="caution">
    <text evidence="7">The sequence shown here is derived from an EMBL/GenBank/DDBJ whole genome shotgun (WGS) entry which is preliminary data.</text>
</comment>
<dbReference type="SUPFAM" id="SSF57829">
    <property type="entry name" value="Zn-binding ribosomal proteins"/>
    <property type="match status" value="1"/>
</dbReference>
<dbReference type="HAMAP" id="MF_00340">
    <property type="entry name" value="Ribosomal_bL32"/>
    <property type="match status" value="1"/>
</dbReference>
<dbReference type="Proteomes" id="UP000050911">
    <property type="component" value="Unassembled WGS sequence"/>
</dbReference>
<evidence type="ECO:0000256" key="6">
    <source>
        <dbReference type="SAM" id="MobiDB-lite"/>
    </source>
</evidence>
<dbReference type="Pfam" id="PF01783">
    <property type="entry name" value="Ribosomal_L32p"/>
    <property type="match status" value="1"/>
</dbReference>
<evidence type="ECO:0000256" key="3">
    <source>
        <dbReference type="ARBA" id="ARBA00023274"/>
    </source>
</evidence>
<keyword evidence="8" id="KW-1185">Reference proteome</keyword>
<dbReference type="PANTHER" id="PTHR35534:SF1">
    <property type="entry name" value="LARGE RIBOSOMAL SUBUNIT PROTEIN BL32"/>
    <property type="match status" value="1"/>
</dbReference>
<dbReference type="GO" id="GO:0006412">
    <property type="term" value="P:translation"/>
    <property type="evidence" value="ECO:0007669"/>
    <property type="project" value="UniProtKB-UniRule"/>
</dbReference>
<dbReference type="PATRIC" id="fig|1302272.5.peg.2087"/>
<keyword evidence="3 5" id="KW-0687">Ribonucleoprotein</keyword>
<dbReference type="EMBL" id="AZCX01000005">
    <property type="protein sequence ID" value="KRK47838.1"/>
    <property type="molecule type" value="Genomic_DNA"/>
</dbReference>
<dbReference type="NCBIfam" id="TIGR01031">
    <property type="entry name" value="rpmF_bact"/>
    <property type="match status" value="1"/>
</dbReference>
<organism evidence="7 8">
    <name type="scientific">Secundilactobacillus kimchicus JCM 15530</name>
    <dbReference type="NCBI Taxonomy" id="1302272"/>
    <lineage>
        <taxon>Bacteria</taxon>
        <taxon>Bacillati</taxon>
        <taxon>Bacillota</taxon>
        <taxon>Bacilli</taxon>
        <taxon>Lactobacillales</taxon>
        <taxon>Lactobacillaceae</taxon>
        <taxon>Secundilactobacillus</taxon>
    </lineage>
</organism>
<evidence type="ECO:0000313" key="7">
    <source>
        <dbReference type="EMBL" id="KRK47838.1"/>
    </source>
</evidence>
<evidence type="ECO:0000256" key="1">
    <source>
        <dbReference type="ARBA" id="ARBA00008560"/>
    </source>
</evidence>
<comment type="similarity">
    <text evidence="1 5">Belongs to the bacterial ribosomal protein bL32 family.</text>
</comment>
<dbReference type="InterPro" id="IPR044957">
    <property type="entry name" value="Ribosomal_bL32_bact"/>
</dbReference>
<evidence type="ECO:0000313" key="8">
    <source>
        <dbReference type="Proteomes" id="UP000050911"/>
    </source>
</evidence>
<dbReference type="STRING" id="1302272.FC96_GL002043"/>
<dbReference type="GO" id="GO:0003735">
    <property type="term" value="F:structural constituent of ribosome"/>
    <property type="evidence" value="ECO:0007669"/>
    <property type="project" value="InterPro"/>
</dbReference>